<dbReference type="EMBL" id="JAUYVI010000006">
    <property type="protein sequence ID" value="MDQ7250228.1"/>
    <property type="molecule type" value="Genomic_DNA"/>
</dbReference>
<dbReference type="InterPro" id="IPR006342">
    <property type="entry name" value="FkbM_mtfrase"/>
</dbReference>
<protein>
    <recommendedName>
        <fullName evidence="1">Methyltransferase FkbM domain-containing protein</fullName>
    </recommendedName>
</protein>
<dbReference type="RefSeq" id="WP_379959211.1">
    <property type="nucleotide sequence ID" value="NZ_JAUYVI010000006.1"/>
</dbReference>
<dbReference type="Proteomes" id="UP001230156">
    <property type="component" value="Unassembled WGS sequence"/>
</dbReference>
<accession>A0ABU0YU96</accession>
<dbReference type="InterPro" id="IPR029063">
    <property type="entry name" value="SAM-dependent_MTases_sf"/>
</dbReference>
<keyword evidence="3" id="KW-1185">Reference proteome</keyword>
<name>A0ABU0YU96_9PROT</name>
<dbReference type="Pfam" id="PF05050">
    <property type="entry name" value="Methyltransf_21"/>
    <property type="match status" value="1"/>
</dbReference>
<dbReference type="SUPFAM" id="SSF53335">
    <property type="entry name" value="S-adenosyl-L-methionine-dependent methyltransferases"/>
    <property type="match status" value="1"/>
</dbReference>
<evidence type="ECO:0000313" key="3">
    <source>
        <dbReference type="Proteomes" id="UP001230156"/>
    </source>
</evidence>
<evidence type="ECO:0000259" key="1">
    <source>
        <dbReference type="Pfam" id="PF05050"/>
    </source>
</evidence>
<evidence type="ECO:0000313" key="2">
    <source>
        <dbReference type="EMBL" id="MDQ7250228.1"/>
    </source>
</evidence>
<comment type="caution">
    <text evidence="2">The sequence shown here is derived from an EMBL/GenBank/DDBJ whole genome shotgun (WGS) entry which is preliminary data.</text>
</comment>
<sequence length="314" mass="35493">MTPTDAPLAHAPASLQKDPLAHYARNVNSQTGEDGIIGEMLARISTVRALDGWCVEFGAWDGIYLSNTYHLINEKGYKAVLIEGDPAKHQVLCKNIPREDVHKICRFVTFEGESTLDKILGSTPIPANFDFLSIDIDGCDYYILESLTQYRPKVICIEYNSSIPNEVEFVQAKTFGVKQGTSPRSLLQLANQKGYSLAAVTHSNLLLVADDLKEAVLGTASPTLDDLRDDREMKTFLFSGFDGSVLSNRDTFELHWHRVKLDLARNQVLPRPLRAFPRDYNMFQNVLFLLWLAVNRPSDFKFRVSSRLRRALKR</sequence>
<gene>
    <name evidence="2" type="ORF">Q8A70_21230</name>
</gene>
<organism evidence="2 3">
    <name type="scientific">Dongia sedimenti</name>
    <dbReference type="NCBI Taxonomy" id="3064282"/>
    <lineage>
        <taxon>Bacteria</taxon>
        <taxon>Pseudomonadati</taxon>
        <taxon>Pseudomonadota</taxon>
        <taxon>Alphaproteobacteria</taxon>
        <taxon>Rhodospirillales</taxon>
        <taxon>Dongiaceae</taxon>
        <taxon>Dongia</taxon>
    </lineage>
</organism>
<proteinExistence type="predicted"/>
<reference evidence="3" key="1">
    <citation type="submission" date="2023-08" db="EMBL/GenBank/DDBJ databases">
        <title>Rhodospirillaceae gen. nov., a novel taxon isolated from the Yangtze River Yuezi River estuary sludge.</title>
        <authorList>
            <person name="Ruan L."/>
        </authorList>
    </citation>
    <scope>NUCLEOTIDE SEQUENCE [LARGE SCALE GENOMIC DNA]</scope>
    <source>
        <strain evidence="3">R-7</strain>
    </source>
</reference>
<feature type="domain" description="Methyltransferase FkbM" evidence="1">
    <location>
        <begin position="115"/>
        <end position="195"/>
    </location>
</feature>